<dbReference type="Pfam" id="PF03004">
    <property type="entry name" value="Transposase_24"/>
    <property type="match status" value="1"/>
</dbReference>
<organism evidence="2 3">
    <name type="scientific">Solanum tuberosum</name>
    <name type="common">Potato</name>
    <dbReference type="NCBI Taxonomy" id="4113"/>
    <lineage>
        <taxon>Eukaryota</taxon>
        <taxon>Viridiplantae</taxon>
        <taxon>Streptophyta</taxon>
        <taxon>Embryophyta</taxon>
        <taxon>Tracheophyta</taxon>
        <taxon>Spermatophyta</taxon>
        <taxon>Magnoliopsida</taxon>
        <taxon>eudicotyledons</taxon>
        <taxon>Gunneridae</taxon>
        <taxon>Pentapetalae</taxon>
        <taxon>asterids</taxon>
        <taxon>lamiids</taxon>
        <taxon>Solanales</taxon>
        <taxon>Solanaceae</taxon>
        <taxon>Solanoideae</taxon>
        <taxon>Solaneae</taxon>
        <taxon>Solanum</taxon>
    </lineage>
</organism>
<comment type="caution">
    <text evidence="2">The sequence shown here is derived from an EMBL/GenBank/DDBJ whole genome shotgun (WGS) entry which is preliminary data.</text>
</comment>
<accession>A0ABQ7W2U3</accession>
<name>A0ABQ7W2U3_SOLTU</name>
<dbReference type="InterPro" id="IPR004252">
    <property type="entry name" value="Probable_transposase_24"/>
</dbReference>
<feature type="compositionally biased region" description="Polar residues" evidence="1">
    <location>
        <begin position="183"/>
        <end position="197"/>
    </location>
</feature>
<dbReference type="EMBL" id="JAIVGD010000005">
    <property type="protein sequence ID" value="KAH0775073.1"/>
    <property type="molecule type" value="Genomic_DNA"/>
</dbReference>
<feature type="region of interest" description="Disordered" evidence="1">
    <location>
        <begin position="502"/>
        <end position="526"/>
    </location>
</feature>
<gene>
    <name evidence="2" type="ORF">KY290_012210</name>
</gene>
<evidence type="ECO:0000256" key="1">
    <source>
        <dbReference type="SAM" id="MobiDB-lite"/>
    </source>
</evidence>
<evidence type="ECO:0000313" key="2">
    <source>
        <dbReference type="EMBL" id="KAH0775073.1"/>
    </source>
</evidence>
<feature type="compositionally biased region" description="Polar residues" evidence="1">
    <location>
        <begin position="210"/>
        <end position="230"/>
    </location>
</feature>
<protein>
    <submittedName>
        <fullName evidence="2">Uncharacterized protein</fullName>
    </submittedName>
</protein>
<dbReference type="Proteomes" id="UP000826656">
    <property type="component" value="Unassembled WGS sequence"/>
</dbReference>
<evidence type="ECO:0000313" key="3">
    <source>
        <dbReference type="Proteomes" id="UP000826656"/>
    </source>
</evidence>
<feature type="region of interest" description="Disordered" evidence="1">
    <location>
        <begin position="322"/>
        <end position="355"/>
    </location>
</feature>
<sequence>MQATQVCYVSYPNKKKDKDDWVAVLKGVETTSELNVPFQVDEVEVHEIDMTVSIDENILLNDPNGDTLEMDKPTDDGLLQEHHEIQIESTEEYETEETEEDEDDEDDEEDQEEEEFEEDIDSMARGRGHGKSFGRSSPAIHVSMPTIPMPTIVSPQQGGTTTVETSYQSTTPTISETPPITPNQSSPIGQGLSTQSIPIGCSNPIAEGDLSTQSNSRGHTNTVDTDSSSNHSRTLIFISSAGLEPSIICSSFITKSFRNDVDPKGINWKSVSNNVKDGYFGEFKAAIKYKNFISKIKGGGVRPGFVPEHVWERWTQLWGSNESKKKSETNAKNRRGGREVAAGTHTGGSISIGEHRKKLAIEKGRDPTPSELHLHVHTHGLDGKSFIGERSRIVHEKYEEILREKTTSQSDIDQCEAYYQAAGGEKKKRIYGLGSEAKTYYGQNLYASSSVATSVSQSTSTRNMDVFVKEMIPVLTNHFLPVIMERLQQVVTPIDNPSLVTPMVPPPAATNEDEVDPLVSSDEGIP</sequence>
<feature type="compositionally biased region" description="Low complexity" evidence="1">
    <location>
        <begin position="160"/>
        <end position="178"/>
    </location>
</feature>
<proteinExistence type="predicted"/>
<feature type="region of interest" description="Disordered" evidence="1">
    <location>
        <begin position="85"/>
        <end position="230"/>
    </location>
</feature>
<feature type="compositionally biased region" description="Acidic residues" evidence="1">
    <location>
        <begin position="89"/>
        <end position="121"/>
    </location>
</feature>
<feature type="compositionally biased region" description="Basic and acidic residues" evidence="1">
    <location>
        <begin position="322"/>
        <end position="331"/>
    </location>
</feature>
<reference evidence="2 3" key="1">
    <citation type="journal article" date="2021" name="bioRxiv">
        <title>Chromosome-scale and haplotype-resolved genome assembly of a tetraploid potato cultivar.</title>
        <authorList>
            <person name="Sun H."/>
            <person name="Jiao W.-B."/>
            <person name="Krause K."/>
            <person name="Campoy J.A."/>
            <person name="Goel M."/>
            <person name="Folz-Donahue K."/>
            <person name="Kukat C."/>
            <person name="Huettel B."/>
            <person name="Schneeberger K."/>
        </authorList>
    </citation>
    <scope>NUCLEOTIDE SEQUENCE [LARGE SCALE GENOMIC DNA]</scope>
    <source>
        <strain evidence="2">SolTubOtavaFocal</strain>
        <tissue evidence="2">Leaves</tissue>
    </source>
</reference>
<keyword evidence="3" id="KW-1185">Reference proteome</keyword>